<dbReference type="RefSeq" id="WP_191710088.1">
    <property type="nucleotide sequence ID" value="NZ_JACSPQ010000005.1"/>
</dbReference>
<reference evidence="2 3" key="1">
    <citation type="submission" date="2020-08" db="EMBL/GenBank/DDBJ databases">
        <title>A Genomic Blueprint of the Chicken Gut Microbiome.</title>
        <authorList>
            <person name="Gilroy R."/>
            <person name="Ravi A."/>
            <person name="Getino M."/>
            <person name="Pursley I."/>
            <person name="Horton D.L."/>
            <person name="Alikhan N.-F."/>
            <person name="Baker D."/>
            <person name="Gharbi K."/>
            <person name="Hall N."/>
            <person name="Watson M."/>
            <person name="Adriaenssens E.M."/>
            <person name="Foster-Nyarko E."/>
            <person name="Jarju S."/>
            <person name="Secka A."/>
            <person name="Antonio M."/>
            <person name="Oren A."/>
            <person name="Chaudhuri R."/>
            <person name="La Ragione R.M."/>
            <person name="Hildebrand F."/>
            <person name="Pallen M.J."/>
        </authorList>
    </citation>
    <scope>NUCLEOTIDE SEQUENCE [LARGE SCALE GENOMIC DNA]</scope>
    <source>
        <strain evidence="2 3">Sa1YUN3</strain>
    </source>
</reference>
<feature type="transmembrane region" description="Helical" evidence="1">
    <location>
        <begin position="113"/>
        <end position="131"/>
    </location>
</feature>
<dbReference type="Proteomes" id="UP000616346">
    <property type="component" value="Unassembled WGS sequence"/>
</dbReference>
<keyword evidence="1" id="KW-0472">Membrane</keyword>
<keyword evidence="1" id="KW-1133">Transmembrane helix</keyword>
<evidence type="ECO:0000313" key="2">
    <source>
        <dbReference type="EMBL" id="MBD8002056.1"/>
    </source>
</evidence>
<dbReference type="InterPro" id="IPR025291">
    <property type="entry name" value="DUF4153"/>
</dbReference>
<feature type="transmembrane region" description="Helical" evidence="1">
    <location>
        <begin position="24"/>
        <end position="44"/>
    </location>
</feature>
<feature type="transmembrane region" description="Helical" evidence="1">
    <location>
        <begin position="184"/>
        <end position="205"/>
    </location>
</feature>
<comment type="caution">
    <text evidence="2">The sequence shown here is derived from an EMBL/GenBank/DDBJ whole genome shotgun (WGS) entry which is preliminary data.</text>
</comment>
<sequence>MVRTFLTKTFSTLTEAFQNCLKRFPITVCFAIALTGYLIYWVTIEKEERLFFIIAYYLSIGTLLSLTLHLWCEEIKKPSARIITQAVAHVLLIADSVFLYYLSPEESLTEITIAHGAGIFALGISIFFLSFTKEKNDIASWNFTLSSLTYFVTACAIGSIMSGGINLLVFSLHQLFDWNIDSKWYIYITVVCNILLAIFLFLGLLPQGAVKHDRTPLSKSFLNTVIHYLFIPLLSGYLIVLYIYAARILVKWELPIGWVSWLVTTLMAGCIAVEFGLYPSRMANVKKADNRIARYLPVLILPLLILMTIGIARRFNDYGITINRLYLITFNAWCYMVCIGLFITKAKRINWIPISFAVIFLLTSVLPVNYSSITRNTLRNDILKELKLHAYDMPLSEKEYTAWVNTLPPEKARSINDKIMYLHSYFGEESLSDLFSERINAVLTTNADKDILIEQRTSAKTTIEIPKGYGHFIEVSQIEDISNKNISDGILPVPVNDKDKGITDTVYLDLKALGSLADKYPREDTPPQRIKCKLNEHLFISTYINVTRFANEGHTSVNLSGYLFIKNN</sequence>
<evidence type="ECO:0000313" key="3">
    <source>
        <dbReference type="Proteomes" id="UP000616346"/>
    </source>
</evidence>
<feature type="transmembrane region" description="Helical" evidence="1">
    <location>
        <begin position="351"/>
        <end position="370"/>
    </location>
</feature>
<feature type="transmembrane region" description="Helical" evidence="1">
    <location>
        <begin position="143"/>
        <end position="172"/>
    </location>
</feature>
<feature type="transmembrane region" description="Helical" evidence="1">
    <location>
        <begin position="50"/>
        <end position="70"/>
    </location>
</feature>
<name>A0ABR8VBC8_9BACT</name>
<proteinExistence type="predicted"/>
<dbReference type="Pfam" id="PF13687">
    <property type="entry name" value="DUF4153"/>
    <property type="match status" value="1"/>
</dbReference>
<feature type="transmembrane region" description="Helical" evidence="1">
    <location>
        <begin position="225"/>
        <end position="246"/>
    </location>
</feature>
<feature type="transmembrane region" description="Helical" evidence="1">
    <location>
        <begin position="258"/>
        <end position="280"/>
    </location>
</feature>
<keyword evidence="1" id="KW-0812">Transmembrane</keyword>
<keyword evidence="3" id="KW-1185">Reference proteome</keyword>
<feature type="transmembrane region" description="Helical" evidence="1">
    <location>
        <begin position="292"/>
        <end position="312"/>
    </location>
</feature>
<organism evidence="2 3">
    <name type="scientific">Phocaeicola faecium</name>
    <dbReference type="NCBI Taxonomy" id="2762213"/>
    <lineage>
        <taxon>Bacteria</taxon>
        <taxon>Pseudomonadati</taxon>
        <taxon>Bacteroidota</taxon>
        <taxon>Bacteroidia</taxon>
        <taxon>Bacteroidales</taxon>
        <taxon>Bacteroidaceae</taxon>
        <taxon>Phocaeicola</taxon>
    </lineage>
</organism>
<feature type="transmembrane region" description="Helical" evidence="1">
    <location>
        <begin position="324"/>
        <end position="344"/>
    </location>
</feature>
<evidence type="ECO:0000256" key="1">
    <source>
        <dbReference type="SAM" id="Phobius"/>
    </source>
</evidence>
<gene>
    <name evidence="2" type="ORF">H9626_07500</name>
</gene>
<dbReference type="EMBL" id="JACSPQ010000005">
    <property type="protein sequence ID" value="MBD8002056.1"/>
    <property type="molecule type" value="Genomic_DNA"/>
</dbReference>
<feature type="transmembrane region" description="Helical" evidence="1">
    <location>
        <begin position="82"/>
        <end position="101"/>
    </location>
</feature>
<protein>
    <submittedName>
        <fullName evidence="2">DUF4153 domain-containing protein</fullName>
    </submittedName>
</protein>
<accession>A0ABR8VBC8</accession>